<dbReference type="PANTHER" id="PTHR31988">
    <property type="entry name" value="ESTERASE, PUTATIVE (DUF303)-RELATED"/>
    <property type="match status" value="1"/>
</dbReference>
<dbReference type="AlphaFoldDB" id="A0A1H6F8G7"/>
<keyword evidence="1" id="KW-0378">Hydrolase</keyword>
<dbReference type="Gene3D" id="3.40.50.1110">
    <property type="entry name" value="SGNH hydrolase"/>
    <property type="match status" value="1"/>
</dbReference>
<gene>
    <name evidence="3" type="ORF">MBHS_01118</name>
</gene>
<dbReference type="InterPro" id="IPR036514">
    <property type="entry name" value="SGNH_hydro_sf"/>
</dbReference>
<dbReference type="InterPro" id="IPR026444">
    <property type="entry name" value="Secre_tail"/>
</dbReference>
<organism evidence="3 4">
    <name type="scientific">Candidatus Venteria ishoeyi</name>
    <dbReference type="NCBI Taxonomy" id="1899563"/>
    <lineage>
        <taxon>Bacteria</taxon>
        <taxon>Pseudomonadati</taxon>
        <taxon>Pseudomonadota</taxon>
        <taxon>Gammaproteobacteria</taxon>
        <taxon>Thiotrichales</taxon>
        <taxon>Thiotrichaceae</taxon>
        <taxon>Venteria</taxon>
    </lineage>
</organism>
<evidence type="ECO:0000256" key="1">
    <source>
        <dbReference type="ARBA" id="ARBA00022801"/>
    </source>
</evidence>
<keyword evidence="4" id="KW-1185">Reference proteome</keyword>
<feature type="domain" description="Sialate O-acetylesterase" evidence="2">
    <location>
        <begin position="32"/>
        <end position="248"/>
    </location>
</feature>
<dbReference type="NCBIfam" id="TIGR04183">
    <property type="entry name" value="Por_Secre_tail"/>
    <property type="match status" value="1"/>
</dbReference>
<name>A0A1H6F8G7_9GAMM</name>
<proteinExistence type="predicted"/>
<dbReference type="InterPro" id="IPR052940">
    <property type="entry name" value="Carb_Esterase_6"/>
</dbReference>
<dbReference type="InterPro" id="IPR005181">
    <property type="entry name" value="SASA"/>
</dbReference>
<protein>
    <recommendedName>
        <fullName evidence="2">Sialate O-acetylesterase domain-containing protein</fullName>
    </recommendedName>
</protein>
<dbReference type="EMBL" id="FMSV02000181">
    <property type="protein sequence ID" value="SEH05265.1"/>
    <property type="molecule type" value="Genomic_DNA"/>
</dbReference>
<dbReference type="GO" id="GO:0016788">
    <property type="term" value="F:hydrolase activity, acting on ester bonds"/>
    <property type="evidence" value="ECO:0007669"/>
    <property type="project" value="UniProtKB-ARBA"/>
</dbReference>
<evidence type="ECO:0000313" key="4">
    <source>
        <dbReference type="Proteomes" id="UP000236724"/>
    </source>
</evidence>
<evidence type="ECO:0000313" key="3">
    <source>
        <dbReference type="EMBL" id="SEH05265.1"/>
    </source>
</evidence>
<dbReference type="Proteomes" id="UP000236724">
    <property type="component" value="Unassembled WGS sequence"/>
</dbReference>
<dbReference type="PANTHER" id="PTHR31988:SF19">
    <property type="entry name" value="9-O-ACETYL-N-ACETYLNEURAMINIC ACID DEACETYLASE-RELATED"/>
    <property type="match status" value="1"/>
</dbReference>
<dbReference type="Pfam" id="PF03629">
    <property type="entry name" value="SASA"/>
    <property type="match status" value="1"/>
</dbReference>
<accession>A0A1H6F8G7</accession>
<dbReference type="SUPFAM" id="SSF52266">
    <property type="entry name" value="SGNH hydrolase"/>
    <property type="match status" value="1"/>
</dbReference>
<sequence>MSNQSVGQGSLIVRFTNETTVSDIVDNVGIGDIFIIAGQSNASGRGNTLNNYTHGSLKATLFGNDDTWKNLEDATDNNANQVDAVSSDPIVGGSPWPLIATYIMASENIPVAFVPTSIGATTILQWQPGANHSDPSTLYGSMNRRISAVGGSAKAILFFQGEWDLVYGTSQAVYESRLNTFVNTAISDFAGLKTMVGQIGETKYSGDDAVRAAQIKVLHTNVNAILGPVTYDINLTVDNLHFKTDTEMAEFARRWYKAIDKAFYGGTNGYGPIVDETNVRYDLLQNKITVPFTDDTYPVIKPASTVEPSSFELKNDGNTISISSVTIVDDIIEISPAVALNTSQSVTLTYASLNEGVDKAIYDNDDLPAENFYNIDVRMLNIWDGSENTDWNTSNNWSMNLVPTTFDDVIIPNSANNPEIDSGVAANCINLTVESGASLTIKNGGSLINTGTITYNGTIDIEKSISVGEWHLISIPTTGITANTFVGDYLQSWNETIPEWVDIKDTETILNTNIGYALWAVGGKSSYTFTGAPLTGTQIAAVSLSDNFNQGNENGNDGANLLGNPYPSSIDWSDLYDTWGAVYYWDPSANAGAGDYIEWNDGAGSGSQYVSPMQGFFIVVNESNTTNGSGIFELTNDDRVHSGATNFYKSKLQNGIVLEARSGENTDELFIRFNEDASPDFDLQRDALKFLSGADGISQLYAITENWKLAIDVRPETETIQLGFENETDGIYSISAKERDGILKIILEDTKTEKFHNLGKADYEFAWDVTDNEKRFKLHLDAVEINKTPISESNILIYAANQQIFIKGAEKGTVSVMDVMGRIVLQQAISGSELTGIPVNLRAGVYVVVVKTGLEISTQNVFIKS</sequence>
<reference evidence="3 4" key="1">
    <citation type="submission" date="2016-10" db="EMBL/GenBank/DDBJ databases">
        <authorList>
            <person name="de Groot N.N."/>
        </authorList>
    </citation>
    <scope>NUCLEOTIDE SEQUENCE [LARGE SCALE GENOMIC DNA]</scope>
    <source>
        <strain evidence="3">MBHS1</strain>
    </source>
</reference>
<evidence type="ECO:0000259" key="2">
    <source>
        <dbReference type="Pfam" id="PF03629"/>
    </source>
</evidence>